<feature type="binding site" evidence="8">
    <location>
        <position position="53"/>
    </location>
    <ligand>
        <name>substrate</name>
    </ligand>
</feature>
<feature type="domain" description="PUA" evidence="9">
    <location>
        <begin position="276"/>
        <end position="355"/>
    </location>
</feature>
<feature type="binding site" evidence="8">
    <location>
        <begin position="213"/>
        <end position="219"/>
    </location>
    <ligand>
        <name>ATP</name>
        <dbReference type="ChEBI" id="CHEBI:30616"/>
    </ligand>
</feature>
<dbReference type="PRINTS" id="PR00474">
    <property type="entry name" value="GLU5KINASE"/>
</dbReference>
<dbReference type="PIRSF" id="PIRSF000729">
    <property type="entry name" value="GK"/>
    <property type="match status" value="1"/>
</dbReference>
<keyword evidence="1 8" id="KW-0963">Cytoplasm</keyword>
<comment type="subcellular location">
    <subcellularLocation>
        <location evidence="8">Cytoplasm</location>
    </subcellularLocation>
</comment>
<dbReference type="InterPro" id="IPR011529">
    <property type="entry name" value="Glu_5kinase"/>
</dbReference>
<evidence type="ECO:0000256" key="4">
    <source>
        <dbReference type="ARBA" id="ARBA00022679"/>
    </source>
</evidence>
<dbReference type="InterPro" id="IPR015947">
    <property type="entry name" value="PUA-like_sf"/>
</dbReference>
<comment type="similarity">
    <text evidence="8">Belongs to the glutamate 5-kinase family.</text>
</comment>
<dbReference type="GO" id="GO:0005524">
    <property type="term" value="F:ATP binding"/>
    <property type="evidence" value="ECO:0007669"/>
    <property type="project" value="UniProtKB-KW"/>
</dbReference>
<evidence type="ECO:0000313" key="10">
    <source>
        <dbReference type="EMBL" id="TQL57749.1"/>
    </source>
</evidence>
<keyword evidence="11" id="KW-1185">Reference proteome</keyword>
<keyword evidence="2 8" id="KW-0028">Amino-acid biosynthesis</keyword>
<comment type="caution">
    <text evidence="10">The sequence shown here is derived from an EMBL/GenBank/DDBJ whole genome shotgun (WGS) entry which is preliminary data.</text>
</comment>
<dbReference type="FunFam" id="3.40.1160.10:FF:000018">
    <property type="entry name" value="Glutamate 5-kinase"/>
    <property type="match status" value="1"/>
</dbReference>
<dbReference type="NCBIfam" id="TIGR01027">
    <property type="entry name" value="proB"/>
    <property type="match status" value="1"/>
</dbReference>
<keyword evidence="6 8" id="KW-0418">Kinase</keyword>
<organism evidence="10 11">
    <name type="scientific">Propioniferax innocua</name>
    <dbReference type="NCBI Taxonomy" id="1753"/>
    <lineage>
        <taxon>Bacteria</taxon>
        <taxon>Bacillati</taxon>
        <taxon>Actinomycetota</taxon>
        <taxon>Actinomycetes</taxon>
        <taxon>Propionibacteriales</taxon>
        <taxon>Propionibacteriaceae</taxon>
        <taxon>Propioniferax</taxon>
    </lineage>
</organism>
<protein>
    <recommendedName>
        <fullName evidence="8">Glutamate 5-kinase</fullName>
        <ecNumber evidence="8">2.7.2.11</ecNumber>
    </recommendedName>
    <alternativeName>
        <fullName evidence="8">Gamma-glutamyl kinase</fullName>
        <shortName evidence="8">GK</shortName>
    </alternativeName>
</protein>
<dbReference type="RefSeq" id="WP_142093589.1">
    <property type="nucleotide sequence ID" value="NZ_BAAAMD010000003.1"/>
</dbReference>
<dbReference type="Pfam" id="PF01472">
    <property type="entry name" value="PUA"/>
    <property type="match status" value="1"/>
</dbReference>
<sequence length="374" mass="39438">MSTFAAASRVVVKVGSSSLTTPDGMLDLGSVWRLVDVLAREHGRGREIVLVSSGAIAAGLLPMGLERRPADLASQQAAAAVGQGLLMAHYQKRFSEHGQKVGQVLLTVEDVTRRGHYSNAERALNALIGYGIVPIVNENDSVATHMMRFGDNDRLAALVAQLVQADALVLLTDVDALYTDHPSRPGARRIPVVHHRDELLSVDTSRTGSKVGTGGMKSKVEAATIATSMGIPTLVTSATNVEAVLAGESVGTRFDPIGRRQGSRRRWLAHASEIRGSLDLDAGAVAAVVDGTASLLPVGITAVNGEFEAGDPVELRDEDGVVVARGLVSFDSADLRRVLRRDSAGVVAELGEDAPGEAVHRDVLVVLPQGRRVP</sequence>
<comment type="pathway">
    <text evidence="8">Amino-acid biosynthesis; L-proline biosynthesis; L-glutamate 5-semialdehyde from L-glutamate: step 1/2.</text>
</comment>
<dbReference type="InterPro" id="IPR041739">
    <property type="entry name" value="G5K_ProB"/>
</dbReference>
<keyword evidence="5 8" id="KW-0547">Nucleotide-binding</keyword>
<dbReference type="Pfam" id="PF00696">
    <property type="entry name" value="AA_kinase"/>
    <property type="match status" value="1"/>
</dbReference>
<dbReference type="SMART" id="SM00359">
    <property type="entry name" value="PUA"/>
    <property type="match status" value="1"/>
</dbReference>
<dbReference type="InterPro" id="IPR019797">
    <property type="entry name" value="Glutamate_5-kinase_CS"/>
</dbReference>
<dbReference type="UniPathway" id="UPA00098">
    <property type="reaction ID" value="UER00359"/>
</dbReference>
<evidence type="ECO:0000256" key="6">
    <source>
        <dbReference type="ARBA" id="ARBA00022777"/>
    </source>
</evidence>
<dbReference type="PROSITE" id="PS00902">
    <property type="entry name" value="GLUTAMATE_5_KINASE"/>
    <property type="match status" value="1"/>
</dbReference>
<keyword evidence="4 8" id="KW-0808">Transferase</keyword>
<dbReference type="EMBL" id="VFOR01000002">
    <property type="protein sequence ID" value="TQL57749.1"/>
    <property type="molecule type" value="Genomic_DNA"/>
</dbReference>
<dbReference type="SUPFAM" id="SSF88697">
    <property type="entry name" value="PUA domain-like"/>
    <property type="match status" value="1"/>
</dbReference>
<keyword evidence="7 8" id="KW-0067">ATP-binding</keyword>
<dbReference type="Proteomes" id="UP000316196">
    <property type="component" value="Unassembled WGS sequence"/>
</dbReference>
<dbReference type="PANTHER" id="PTHR43654:SF1">
    <property type="entry name" value="ISOPENTENYL PHOSPHATE KINASE"/>
    <property type="match status" value="1"/>
</dbReference>
<feature type="binding site" evidence="8">
    <location>
        <position position="140"/>
    </location>
    <ligand>
        <name>substrate</name>
    </ligand>
</feature>
<evidence type="ECO:0000256" key="3">
    <source>
        <dbReference type="ARBA" id="ARBA00022650"/>
    </source>
</evidence>
<dbReference type="AlphaFoldDB" id="A0A542ZBU3"/>
<dbReference type="Gene3D" id="2.30.130.10">
    <property type="entry name" value="PUA domain"/>
    <property type="match status" value="1"/>
</dbReference>
<dbReference type="PANTHER" id="PTHR43654">
    <property type="entry name" value="GLUTAMATE 5-KINASE"/>
    <property type="match status" value="1"/>
</dbReference>
<feature type="binding site" evidence="8">
    <location>
        <position position="13"/>
    </location>
    <ligand>
        <name>ATP</name>
        <dbReference type="ChEBI" id="CHEBI:30616"/>
    </ligand>
</feature>
<feature type="binding site" evidence="8">
    <location>
        <begin position="172"/>
        <end position="173"/>
    </location>
    <ligand>
        <name>ATP</name>
        <dbReference type="ChEBI" id="CHEBI:30616"/>
    </ligand>
</feature>
<evidence type="ECO:0000256" key="5">
    <source>
        <dbReference type="ARBA" id="ARBA00022741"/>
    </source>
</evidence>
<gene>
    <name evidence="8" type="primary">proB</name>
    <name evidence="10" type="ORF">FB460_1591</name>
</gene>
<dbReference type="SUPFAM" id="SSF53633">
    <property type="entry name" value="Carbamate kinase-like"/>
    <property type="match status" value="1"/>
</dbReference>
<dbReference type="InterPro" id="IPR002478">
    <property type="entry name" value="PUA"/>
</dbReference>
<name>A0A542ZBU3_9ACTN</name>
<evidence type="ECO:0000256" key="2">
    <source>
        <dbReference type="ARBA" id="ARBA00022605"/>
    </source>
</evidence>
<dbReference type="GO" id="GO:0003723">
    <property type="term" value="F:RNA binding"/>
    <property type="evidence" value="ECO:0007669"/>
    <property type="project" value="InterPro"/>
</dbReference>
<dbReference type="InterPro" id="IPR005715">
    <property type="entry name" value="Glu_5kinase/COase_Synthase"/>
</dbReference>
<dbReference type="GO" id="GO:0005829">
    <property type="term" value="C:cytosol"/>
    <property type="evidence" value="ECO:0007669"/>
    <property type="project" value="TreeGrafter"/>
</dbReference>
<dbReference type="CDD" id="cd04242">
    <property type="entry name" value="AAK_G5K_ProB"/>
    <property type="match status" value="1"/>
</dbReference>
<evidence type="ECO:0000256" key="7">
    <source>
        <dbReference type="ARBA" id="ARBA00022840"/>
    </source>
</evidence>
<dbReference type="GO" id="GO:0055129">
    <property type="term" value="P:L-proline biosynthetic process"/>
    <property type="evidence" value="ECO:0007669"/>
    <property type="project" value="UniProtKB-UniRule"/>
</dbReference>
<comment type="function">
    <text evidence="8">Catalyzes the transfer of a phosphate group to glutamate to form L-glutamate 5-phosphate.</text>
</comment>
<evidence type="ECO:0000259" key="9">
    <source>
        <dbReference type="SMART" id="SM00359"/>
    </source>
</evidence>
<dbReference type="InterPro" id="IPR001057">
    <property type="entry name" value="Glu/AcGlu_kinase"/>
</dbReference>
<dbReference type="GO" id="GO:0004349">
    <property type="term" value="F:glutamate 5-kinase activity"/>
    <property type="evidence" value="ECO:0007669"/>
    <property type="project" value="UniProtKB-UniRule"/>
</dbReference>
<evidence type="ECO:0000256" key="1">
    <source>
        <dbReference type="ARBA" id="ARBA00022490"/>
    </source>
</evidence>
<proteinExistence type="inferred from homology"/>
<evidence type="ECO:0000256" key="8">
    <source>
        <dbReference type="HAMAP-Rule" id="MF_00456"/>
    </source>
</evidence>
<feature type="binding site" evidence="8">
    <location>
        <position position="152"/>
    </location>
    <ligand>
        <name>substrate</name>
    </ligand>
</feature>
<keyword evidence="3 8" id="KW-0641">Proline biosynthesis</keyword>
<dbReference type="InterPro" id="IPR036393">
    <property type="entry name" value="AceGlu_kinase-like_sf"/>
</dbReference>
<dbReference type="OrthoDB" id="9804434at2"/>
<dbReference type="PROSITE" id="PS50890">
    <property type="entry name" value="PUA"/>
    <property type="match status" value="1"/>
</dbReference>
<dbReference type="InterPro" id="IPR036974">
    <property type="entry name" value="PUA_sf"/>
</dbReference>
<accession>A0A542ZBU3</accession>
<dbReference type="Gene3D" id="3.40.1160.10">
    <property type="entry name" value="Acetylglutamate kinase-like"/>
    <property type="match status" value="1"/>
</dbReference>
<dbReference type="HAMAP" id="MF_00456">
    <property type="entry name" value="ProB"/>
    <property type="match status" value="1"/>
</dbReference>
<reference evidence="10 11" key="1">
    <citation type="submission" date="2019-06" db="EMBL/GenBank/DDBJ databases">
        <title>Sequencing the genomes of 1000 actinobacteria strains.</title>
        <authorList>
            <person name="Klenk H.-P."/>
        </authorList>
    </citation>
    <scope>NUCLEOTIDE SEQUENCE [LARGE SCALE GENOMIC DNA]</scope>
    <source>
        <strain evidence="10 11">DSM 8251</strain>
    </source>
</reference>
<dbReference type="EC" id="2.7.2.11" evidence="8"/>
<dbReference type="CDD" id="cd21157">
    <property type="entry name" value="PUA_G5K"/>
    <property type="match status" value="1"/>
</dbReference>
<dbReference type="InterPro" id="IPR001048">
    <property type="entry name" value="Asp/Glu/Uridylate_kinase"/>
</dbReference>
<comment type="catalytic activity">
    <reaction evidence="8">
        <text>L-glutamate + ATP = L-glutamyl 5-phosphate + ADP</text>
        <dbReference type="Rhea" id="RHEA:14877"/>
        <dbReference type="ChEBI" id="CHEBI:29985"/>
        <dbReference type="ChEBI" id="CHEBI:30616"/>
        <dbReference type="ChEBI" id="CHEBI:58274"/>
        <dbReference type="ChEBI" id="CHEBI:456216"/>
        <dbReference type="EC" id="2.7.2.11"/>
    </reaction>
</comment>
<evidence type="ECO:0000313" key="11">
    <source>
        <dbReference type="Proteomes" id="UP000316196"/>
    </source>
</evidence>